<evidence type="ECO:0000313" key="20">
    <source>
        <dbReference type="Proteomes" id="UP000052124"/>
    </source>
</evidence>
<evidence type="ECO:0000256" key="4">
    <source>
        <dbReference type="ARBA" id="ARBA00005259"/>
    </source>
</evidence>
<comment type="caution">
    <text evidence="19">The sequence shown here is derived from an EMBL/GenBank/DDBJ whole genome shotgun (WGS) entry which is preliminary data.</text>
</comment>
<evidence type="ECO:0000256" key="3">
    <source>
        <dbReference type="ARBA" id="ARBA00004910"/>
    </source>
</evidence>
<evidence type="ECO:0000256" key="5">
    <source>
        <dbReference type="ARBA" id="ARBA00007417"/>
    </source>
</evidence>
<evidence type="ECO:0000256" key="17">
    <source>
        <dbReference type="PIRSR" id="PIRSR006769-3"/>
    </source>
</evidence>
<dbReference type="InterPro" id="IPR016193">
    <property type="entry name" value="Cytidine_deaminase-like"/>
</dbReference>
<gene>
    <name evidence="19" type="ORF">ABS26_04245</name>
</gene>
<dbReference type="Pfam" id="PF00383">
    <property type="entry name" value="dCMP_cyt_deam_1"/>
    <property type="match status" value="1"/>
</dbReference>
<dbReference type="UniPathway" id="UPA00275">
    <property type="reaction ID" value="UER00401"/>
</dbReference>
<comment type="similarity">
    <text evidence="4">In the N-terminal section; belongs to the cytidine and deoxycytidylate deaminase family.</text>
</comment>
<dbReference type="GO" id="GO:0008270">
    <property type="term" value="F:zinc ion binding"/>
    <property type="evidence" value="ECO:0007669"/>
    <property type="project" value="InterPro"/>
</dbReference>
<feature type="binding site" evidence="16">
    <location>
        <position position="175"/>
    </location>
    <ligand>
        <name>NADP(+)</name>
        <dbReference type="ChEBI" id="CHEBI:58349"/>
    </ligand>
</feature>
<feature type="binding site" evidence="16">
    <location>
        <begin position="330"/>
        <end position="336"/>
    </location>
    <ligand>
        <name>NADP(+)</name>
        <dbReference type="ChEBI" id="CHEBI:58349"/>
    </ligand>
</feature>
<evidence type="ECO:0000256" key="15">
    <source>
        <dbReference type="PIRSR" id="PIRSR006769-1"/>
    </source>
</evidence>
<evidence type="ECO:0000256" key="8">
    <source>
        <dbReference type="ARBA" id="ARBA00019930"/>
    </source>
</evidence>
<feature type="binding site" evidence="17">
    <location>
        <position position="70"/>
    </location>
    <ligand>
        <name>Zn(2+)</name>
        <dbReference type="ChEBI" id="CHEBI:29105"/>
        <note>catalytic</note>
    </ligand>
</feature>
<comment type="pathway">
    <text evidence="3">Cofactor biosynthesis; riboflavin biosynthesis; 5-amino-6-(D-ribitylamino)uracil from GTP: step 3/4.</text>
</comment>
<evidence type="ECO:0000259" key="18">
    <source>
        <dbReference type="PROSITE" id="PS51747"/>
    </source>
</evidence>
<comment type="similarity">
    <text evidence="5">In the C-terminal section; belongs to the HTP reductase family.</text>
</comment>
<evidence type="ECO:0000313" key="19">
    <source>
        <dbReference type="EMBL" id="KRP38137.1"/>
    </source>
</evidence>
<dbReference type="PANTHER" id="PTHR38011">
    <property type="entry name" value="DIHYDROFOLATE REDUCTASE FAMILY PROTEIN (AFU_ORTHOLOGUE AFUA_8G06820)"/>
    <property type="match status" value="1"/>
</dbReference>
<dbReference type="CDD" id="cd01284">
    <property type="entry name" value="Riboflavin_deaminase-reductase"/>
    <property type="match status" value="1"/>
</dbReference>
<dbReference type="GO" id="GO:0050661">
    <property type="term" value="F:NADP binding"/>
    <property type="evidence" value="ECO:0007669"/>
    <property type="project" value="InterPro"/>
</dbReference>
<keyword evidence="10 17" id="KW-0479">Metal-binding</keyword>
<reference evidence="19 20" key="1">
    <citation type="submission" date="2015-10" db="EMBL/GenBank/DDBJ databases">
        <title>Metagenome-Assembled Genomes uncover a global brackish microbiome.</title>
        <authorList>
            <person name="Hugerth L.W."/>
            <person name="Larsson J."/>
            <person name="Alneberg J."/>
            <person name="Lindh M.V."/>
            <person name="Legrand C."/>
            <person name="Pinhassi J."/>
            <person name="Andersson A.F."/>
        </authorList>
    </citation>
    <scope>NUCLEOTIDE SEQUENCE [LARGE SCALE GENOMIC DNA]</scope>
    <source>
        <strain evidence="19">BACL3 MAG-120531-bin86</strain>
    </source>
</reference>
<feature type="binding site" evidence="16">
    <location>
        <position position="328"/>
    </location>
    <ligand>
        <name>substrate</name>
    </ligand>
</feature>
<evidence type="ECO:0000256" key="2">
    <source>
        <dbReference type="ARBA" id="ARBA00004882"/>
    </source>
</evidence>
<dbReference type="EMBL" id="LIDH01000255">
    <property type="protein sequence ID" value="KRP38137.1"/>
    <property type="molecule type" value="Genomic_DNA"/>
</dbReference>
<evidence type="ECO:0000256" key="14">
    <source>
        <dbReference type="ARBA" id="ARBA00023268"/>
    </source>
</evidence>
<feature type="domain" description="CMP/dCMP-type deaminase" evidence="18">
    <location>
        <begin position="17"/>
        <end position="143"/>
    </location>
</feature>
<dbReference type="InterPro" id="IPR024072">
    <property type="entry name" value="DHFR-like_dom_sf"/>
</dbReference>
<keyword evidence="14" id="KW-0511">Multifunctional enzyme</keyword>
<evidence type="ECO:0000256" key="9">
    <source>
        <dbReference type="ARBA" id="ARBA00022619"/>
    </source>
</evidence>
<feature type="binding site" evidence="16">
    <location>
        <position position="205"/>
    </location>
    <ligand>
        <name>substrate</name>
    </ligand>
</feature>
<dbReference type="Proteomes" id="UP000052124">
    <property type="component" value="Unassembled WGS sequence"/>
</dbReference>
<protein>
    <recommendedName>
        <fullName evidence="8">Riboflavin biosynthesis protein RibD</fullName>
        <ecNumber evidence="7">1.1.1.193</ecNumber>
        <ecNumber evidence="6">3.5.4.26</ecNumber>
    </recommendedName>
</protein>
<evidence type="ECO:0000256" key="10">
    <source>
        <dbReference type="ARBA" id="ARBA00022723"/>
    </source>
</evidence>
<dbReference type="InterPro" id="IPR002125">
    <property type="entry name" value="CMP_dCMP_dom"/>
</dbReference>
<evidence type="ECO:0000256" key="7">
    <source>
        <dbReference type="ARBA" id="ARBA00013173"/>
    </source>
</evidence>
<feature type="binding site" evidence="16">
    <location>
        <position position="257"/>
    </location>
    <ligand>
        <name>NADP(+)</name>
        <dbReference type="ChEBI" id="CHEBI:58349"/>
    </ligand>
</feature>
<feature type="non-terminal residue" evidence="19">
    <location>
        <position position="1"/>
    </location>
</feature>
<dbReference type="PANTHER" id="PTHR38011:SF7">
    <property type="entry name" value="2,5-DIAMINO-6-RIBOSYLAMINO-4(3H)-PYRIMIDINONE 5'-PHOSPHATE REDUCTASE"/>
    <property type="match status" value="1"/>
</dbReference>
<feature type="binding site" evidence="16">
    <location>
        <position position="217"/>
    </location>
    <ligand>
        <name>NADP(+)</name>
        <dbReference type="ChEBI" id="CHEBI:58349"/>
    </ligand>
</feature>
<dbReference type="InterPro" id="IPR004794">
    <property type="entry name" value="Eubact_RibD"/>
</dbReference>
<dbReference type="InterPro" id="IPR016192">
    <property type="entry name" value="APOBEC/CMP_deaminase_Zn-bd"/>
</dbReference>
<dbReference type="EC" id="1.1.1.193" evidence="7"/>
<dbReference type="PROSITE" id="PS00903">
    <property type="entry name" value="CYT_DCMP_DEAMINASES_1"/>
    <property type="match status" value="1"/>
</dbReference>
<feature type="binding site" evidence="17">
    <location>
        <position position="104"/>
    </location>
    <ligand>
        <name>Zn(2+)</name>
        <dbReference type="ChEBI" id="CHEBI:29105"/>
        <note>catalytic</note>
    </ligand>
</feature>
<dbReference type="PROSITE" id="PS51747">
    <property type="entry name" value="CYT_DCMP_DEAMINASES_2"/>
    <property type="match status" value="1"/>
</dbReference>
<keyword evidence="12 16" id="KW-0521">NADP</keyword>
<feature type="binding site" evidence="16">
    <location>
        <position position="228"/>
    </location>
    <ligand>
        <name>substrate</name>
    </ligand>
</feature>
<organism evidence="19 20">
    <name type="scientific">OM182 bacterium BACL3 MAG-120531-bin86</name>
    <dbReference type="NCBI Taxonomy" id="1655628"/>
    <lineage>
        <taxon>Bacteria</taxon>
        <taxon>Pseudomonadati</taxon>
        <taxon>Pseudomonadota</taxon>
        <taxon>Gammaproteobacteria</taxon>
        <taxon>OMG group</taxon>
        <taxon>OM182 clade</taxon>
    </lineage>
</organism>
<dbReference type="NCBIfam" id="TIGR00326">
    <property type="entry name" value="eubact_ribD"/>
    <property type="match status" value="1"/>
</dbReference>
<comment type="function">
    <text evidence="1">Converts 2,5-diamino-6-(ribosylamino)-4(3h)-pyrimidinone 5'-phosphate into 5-amino-6-(ribosylamino)-2,4(1h,3h)-pyrimidinedione 5'-phosphate.</text>
</comment>
<dbReference type="GO" id="GO:0008835">
    <property type="term" value="F:diaminohydroxyphosphoribosylaminopyrimidine deaminase activity"/>
    <property type="evidence" value="ECO:0007669"/>
    <property type="project" value="UniProtKB-EC"/>
</dbReference>
<name>A0A0R2XPR4_9GAMM</name>
<dbReference type="GO" id="GO:0009231">
    <property type="term" value="P:riboflavin biosynthetic process"/>
    <property type="evidence" value="ECO:0007669"/>
    <property type="project" value="UniProtKB-UniPathway"/>
</dbReference>
<feature type="binding site" evidence="16">
    <location>
        <position position="191"/>
    </location>
    <ligand>
        <name>NADP(+)</name>
        <dbReference type="ChEBI" id="CHEBI:58349"/>
    </ligand>
</feature>
<evidence type="ECO:0000256" key="1">
    <source>
        <dbReference type="ARBA" id="ARBA00002151"/>
    </source>
</evidence>
<dbReference type="GO" id="GO:0008703">
    <property type="term" value="F:5-amino-6-(5-phosphoribosylamino)uracil reductase activity"/>
    <property type="evidence" value="ECO:0007669"/>
    <property type="project" value="UniProtKB-EC"/>
</dbReference>
<proteinExistence type="inferred from homology"/>
<feature type="binding site" evidence="16">
    <location>
        <position position="189"/>
    </location>
    <ligand>
        <name>substrate</name>
    </ligand>
</feature>
<dbReference type="PIRSF" id="PIRSF006769">
    <property type="entry name" value="RibD"/>
    <property type="match status" value="1"/>
</dbReference>
<evidence type="ECO:0000256" key="12">
    <source>
        <dbReference type="ARBA" id="ARBA00022857"/>
    </source>
</evidence>
<feature type="binding site" evidence="16">
    <location>
        <position position="221"/>
    </location>
    <ligand>
        <name>NADP(+)</name>
        <dbReference type="ChEBI" id="CHEBI:58349"/>
    </ligand>
</feature>
<dbReference type="AlphaFoldDB" id="A0A0R2XPR4"/>
<dbReference type="InterPro" id="IPR050765">
    <property type="entry name" value="Riboflavin_Biosynth_HTPR"/>
</dbReference>
<dbReference type="SUPFAM" id="SSF53927">
    <property type="entry name" value="Cytidine deaminase-like"/>
    <property type="match status" value="1"/>
</dbReference>
<evidence type="ECO:0000256" key="11">
    <source>
        <dbReference type="ARBA" id="ARBA00022833"/>
    </source>
</evidence>
<keyword evidence="11 17" id="KW-0862">Zinc</keyword>
<evidence type="ECO:0000256" key="6">
    <source>
        <dbReference type="ARBA" id="ARBA00012766"/>
    </source>
</evidence>
<accession>A0A0R2XPR4</accession>
<dbReference type="Gene3D" id="3.40.140.10">
    <property type="entry name" value="Cytidine Deaminase, domain 2"/>
    <property type="match status" value="1"/>
</dbReference>
<dbReference type="EC" id="3.5.4.26" evidence="6"/>
<feature type="active site" description="Proton donor" evidence="15">
    <location>
        <position position="72"/>
    </location>
</feature>
<dbReference type="Gene3D" id="3.40.430.10">
    <property type="entry name" value="Dihydrofolate Reductase, subunit A"/>
    <property type="match status" value="1"/>
</dbReference>
<dbReference type="InterPro" id="IPR011549">
    <property type="entry name" value="RibD_C"/>
</dbReference>
<keyword evidence="13" id="KW-0560">Oxidoreductase</keyword>
<evidence type="ECO:0000256" key="16">
    <source>
        <dbReference type="PIRSR" id="PIRSR006769-2"/>
    </source>
</evidence>
<comment type="pathway">
    <text evidence="2">Cofactor biosynthesis; riboflavin biosynthesis; 5-amino-6-(D-ribitylamino)uracil from GTP: step 2/4.</text>
</comment>
<feature type="binding site" evidence="17">
    <location>
        <position position="95"/>
    </location>
    <ligand>
        <name>Zn(2+)</name>
        <dbReference type="ChEBI" id="CHEBI:29105"/>
        <note>catalytic</note>
    </ligand>
</feature>
<keyword evidence="9" id="KW-0686">Riboflavin biosynthesis</keyword>
<dbReference type="SUPFAM" id="SSF53597">
    <property type="entry name" value="Dihydrofolate reductase-like"/>
    <property type="match status" value="1"/>
</dbReference>
<evidence type="ECO:0000256" key="13">
    <source>
        <dbReference type="ARBA" id="ARBA00023002"/>
    </source>
</evidence>
<sequence length="396" mass="41929">HPLMQTLRNTELDALQAAWPQHMQRAIQLAASVFSAAPNPRVGCVIVGGNAEAGDSVLGEGWHQGAGLPHAEPVAIANAIRLAAGSTAFVTLEPCCHTGRTGPCSSALIEAGVSRVVIASKDPNPKVSGGGIAALEAAGVEVFFLQDFEDGARRLNRGFFSRLERRRPFVRCKLAMSLDGRTALANGESKWITGAEARSDVQRLRAECDAIVTGIETVLADDPAMTLRQAELGLSAQQLVWNELRLSNPPLRVVLDSRGRLSETAKIVTEPGRCIAYRLDGANSSVEASSPIAVRLAPNSGESVSRVSLLSVLESLAELDECNEVLVEAGATLSGSFIEAGLVDELIVYIAPKLLGSDGRPLLGMSGLNELSDAIEFKVESLEQVGADIKVTLRPR</sequence>
<dbReference type="InterPro" id="IPR002734">
    <property type="entry name" value="RibDG_C"/>
</dbReference>
<comment type="cofactor">
    <cofactor evidence="17">
        <name>Zn(2+)</name>
        <dbReference type="ChEBI" id="CHEBI:29105"/>
    </cofactor>
    <text evidence="17">Binds 1 zinc ion.</text>
</comment>
<dbReference type="NCBIfam" id="TIGR00227">
    <property type="entry name" value="ribD_Cterm"/>
    <property type="match status" value="1"/>
</dbReference>
<dbReference type="Pfam" id="PF01872">
    <property type="entry name" value="RibD_C"/>
    <property type="match status" value="1"/>
</dbReference>